<evidence type="ECO:0000256" key="2">
    <source>
        <dbReference type="ARBA" id="ARBA00022679"/>
    </source>
</evidence>
<evidence type="ECO:0000256" key="3">
    <source>
        <dbReference type="RuleBase" id="RU362026"/>
    </source>
</evidence>
<organism evidence="5 6">
    <name type="scientific">Uliginosibacterium sediminicola</name>
    <dbReference type="NCBI Taxonomy" id="2024550"/>
    <lineage>
        <taxon>Bacteria</taxon>
        <taxon>Pseudomonadati</taxon>
        <taxon>Pseudomonadota</taxon>
        <taxon>Betaproteobacteria</taxon>
        <taxon>Rhodocyclales</taxon>
        <taxon>Zoogloeaceae</taxon>
        <taxon>Uliginosibacterium</taxon>
    </lineage>
</organism>
<evidence type="ECO:0000313" key="5">
    <source>
        <dbReference type="EMBL" id="MEN3067913.1"/>
    </source>
</evidence>
<feature type="domain" description="DNA methylase N-4/N-6" evidence="4">
    <location>
        <begin position="55"/>
        <end position="241"/>
    </location>
</feature>
<reference evidence="5 6" key="1">
    <citation type="journal article" date="2018" name="Int. J. Syst. Evol. Microbiol.">
        <title>Uliginosibacterium sediminicola sp. nov., isolated from freshwater sediment.</title>
        <authorList>
            <person name="Hwang W.M."/>
            <person name="Kim S.M."/>
            <person name="Kang K."/>
            <person name="Ahn T.Y."/>
        </authorList>
    </citation>
    <scope>NUCLEOTIDE SEQUENCE [LARGE SCALE GENOMIC DNA]</scope>
    <source>
        <strain evidence="5 6">M1-21</strain>
    </source>
</reference>
<dbReference type="InterPro" id="IPR001091">
    <property type="entry name" value="RM_Methyltransferase"/>
</dbReference>
<comment type="caution">
    <text evidence="5">The sequence shown here is derived from an EMBL/GenBank/DDBJ whole genome shotgun (WGS) entry which is preliminary data.</text>
</comment>
<protein>
    <recommendedName>
        <fullName evidence="3">Methyltransferase</fullName>
        <ecNumber evidence="3">2.1.1.-</ecNumber>
    </recommendedName>
</protein>
<dbReference type="Gene3D" id="3.40.50.150">
    <property type="entry name" value="Vaccinia Virus protein VP39"/>
    <property type="match status" value="1"/>
</dbReference>
<name>A0ABU9YWG5_9RHOO</name>
<evidence type="ECO:0000256" key="1">
    <source>
        <dbReference type="ARBA" id="ARBA00022603"/>
    </source>
</evidence>
<evidence type="ECO:0000313" key="6">
    <source>
        <dbReference type="Proteomes" id="UP001410394"/>
    </source>
</evidence>
<dbReference type="PRINTS" id="PR00508">
    <property type="entry name" value="S21N4MTFRASE"/>
</dbReference>
<proteinExistence type="inferred from homology"/>
<dbReference type="GO" id="GO:0008168">
    <property type="term" value="F:methyltransferase activity"/>
    <property type="evidence" value="ECO:0007669"/>
    <property type="project" value="UniProtKB-KW"/>
</dbReference>
<dbReference type="Proteomes" id="UP001410394">
    <property type="component" value="Unassembled WGS sequence"/>
</dbReference>
<dbReference type="EC" id="2.1.1.-" evidence="3"/>
<sequence>MQIWRYEFNSFSWSAFRGDCLDVMPLAVPDRSVNLILADLPYGSTSCPWDSIIPLGPMWAEYARVLAPGGCILLFGDMAFAATLITSNRRWYSHDVVWDKNKCGSPGLAKYRPMRTHEFVLCFAPGRYTYNPQMEEGEPYTRKPPKQIRCNHHGYGFAGTKAEGIENKGTRFPKSVRRVSRDFSAQQQIHPTQKPVPFLRWLIRSYSNPGAMVLDNSAGVMSSGVAAIHEGRSYIGIERDECIDRKRGELVKLNYFKPGCERLAAAAAIATCEEAAAA</sequence>
<gene>
    <name evidence="5" type="ORF">ABDB84_05425</name>
</gene>
<keyword evidence="6" id="KW-1185">Reference proteome</keyword>
<comment type="similarity">
    <text evidence="3">Belongs to the N(4)/N(6)-methyltransferase family.</text>
</comment>
<keyword evidence="2 5" id="KW-0808">Transferase</keyword>
<dbReference type="InterPro" id="IPR002941">
    <property type="entry name" value="DNA_methylase_N4/N6"/>
</dbReference>
<dbReference type="EMBL" id="JBDIVE010000002">
    <property type="protein sequence ID" value="MEN3067913.1"/>
    <property type="molecule type" value="Genomic_DNA"/>
</dbReference>
<keyword evidence="1 5" id="KW-0489">Methyltransferase</keyword>
<dbReference type="RefSeq" id="WP_345918676.1">
    <property type="nucleotide sequence ID" value="NZ_JBDIVE010000002.1"/>
</dbReference>
<dbReference type="GO" id="GO:0032259">
    <property type="term" value="P:methylation"/>
    <property type="evidence" value="ECO:0007669"/>
    <property type="project" value="UniProtKB-KW"/>
</dbReference>
<dbReference type="SUPFAM" id="SSF53335">
    <property type="entry name" value="S-adenosyl-L-methionine-dependent methyltransferases"/>
    <property type="match status" value="1"/>
</dbReference>
<dbReference type="InterPro" id="IPR029063">
    <property type="entry name" value="SAM-dependent_MTases_sf"/>
</dbReference>
<dbReference type="Pfam" id="PF01555">
    <property type="entry name" value="N6_N4_Mtase"/>
    <property type="match status" value="1"/>
</dbReference>
<accession>A0ABU9YWG5</accession>
<evidence type="ECO:0000259" key="4">
    <source>
        <dbReference type="Pfam" id="PF01555"/>
    </source>
</evidence>